<dbReference type="GO" id="GO:0001786">
    <property type="term" value="F:phosphatidylserine binding"/>
    <property type="evidence" value="ECO:0007669"/>
    <property type="project" value="TreeGrafter"/>
</dbReference>
<name>A0A6A2ZSM9_HIBSY</name>
<keyword evidence="4" id="KW-0041">Annexin</keyword>
<keyword evidence="7" id="KW-1185">Reference proteome</keyword>
<evidence type="ECO:0000256" key="4">
    <source>
        <dbReference type="ARBA" id="ARBA00023216"/>
    </source>
</evidence>
<comment type="caution">
    <text evidence="6">The sequence shown here is derived from an EMBL/GenBank/DDBJ whole genome shotgun (WGS) entry which is preliminary data.</text>
</comment>
<dbReference type="Proteomes" id="UP000436088">
    <property type="component" value="Unassembled WGS sequence"/>
</dbReference>
<dbReference type="GO" id="GO:0005737">
    <property type="term" value="C:cytoplasm"/>
    <property type="evidence" value="ECO:0007669"/>
    <property type="project" value="TreeGrafter"/>
</dbReference>
<organism evidence="6 7">
    <name type="scientific">Hibiscus syriacus</name>
    <name type="common">Rose of Sharon</name>
    <dbReference type="NCBI Taxonomy" id="106335"/>
    <lineage>
        <taxon>Eukaryota</taxon>
        <taxon>Viridiplantae</taxon>
        <taxon>Streptophyta</taxon>
        <taxon>Embryophyta</taxon>
        <taxon>Tracheophyta</taxon>
        <taxon>Spermatophyta</taxon>
        <taxon>Magnoliopsida</taxon>
        <taxon>eudicotyledons</taxon>
        <taxon>Gunneridae</taxon>
        <taxon>Pentapetalae</taxon>
        <taxon>rosids</taxon>
        <taxon>malvids</taxon>
        <taxon>Malvales</taxon>
        <taxon>Malvaceae</taxon>
        <taxon>Malvoideae</taxon>
        <taxon>Hibiscus</taxon>
    </lineage>
</organism>
<evidence type="ECO:0000313" key="6">
    <source>
        <dbReference type="EMBL" id="KAE8694556.1"/>
    </source>
</evidence>
<dbReference type="InterPro" id="IPR018502">
    <property type="entry name" value="Annexin_repeat"/>
</dbReference>
<evidence type="ECO:0000256" key="5">
    <source>
        <dbReference type="ARBA" id="ARBA00023302"/>
    </source>
</evidence>
<dbReference type="PANTHER" id="PTHR10502">
    <property type="entry name" value="ANNEXIN"/>
    <property type="match status" value="1"/>
</dbReference>
<sequence length="139" mass="15868">MRYCNGRQHSFPPWCTTPFFIQHEYKAMYSEDLLKRLVSELSGKLEDLFKAGEKKLGTDEKTFIRIFSERSRAQLAAITSAYHDMYGGSLKKAVKSETSGKLSMVLHDAREGLGTDDTAVIRVIVTRTEIDMHYKKLSI</sequence>
<reference evidence="6" key="1">
    <citation type="submission" date="2019-09" db="EMBL/GenBank/DDBJ databases">
        <title>Draft genome information of white flower Hibiscus syriacus.</title>
        <authorList>
            <person name="Kim Y.-M."/>
        </authorList>
    </citation>
    <scope>NUCLEOTIDE SEQUENCE [LARGE SCALE GENOMIC DNA]</scope>
    <source>
        <strain evidence="6">YM2019G1</strain>
    </source>
</reference>
<dbReference type="Gene3D" id="1.10.220.10">
    <property type="entry name" value="Annexin"/>
    <property type="match status" value="2"/>
</dbReference>
<dbReference type="InterPro" id="IPR037104">
    <property type="entry name" value="Annexin_sf"/>
</dbReference>
<dbReference type="SUPFAM" id="SSF47874">
    <property type="entry name" value="Annexin"/>
    <property type="match status" value="1"/>
</dbReference>
<protein>
    <submittedName>
        <fullName evidence="6">Annexin 5 isoform 2</fullName>
    </submittedName>
</protein>
<dbReference type="GO" id="GO:0009408">
    <property type="term" value="P:response to heat"/>
    <property type="evidence" value="ECO:0007669"/>
    <property type="project" value="TreeGrafter"/>
</dbReference>
<comment type="similarity">
    <text evidence="1">Belongs to the annexin family.</text>
</comment>
<dbReference type="PROSITE" id="PS51897">
    <property type="entry name" value="ANNEXIN_2"/>
    <property type="match status" value="1"/>
</dbReference>
<dbReference type="GO" id="GO:0009414">
    <property type="term" value="P:response to water deprivation"/>
    <property type="evidence" value="ECO:0007669"/>
    <property type="project" value="TreeGrafter"/>
</dbReference>
<evidence type="ECO:0000313" key="7">
    <source>
        <dbReference type="Proteomes" id="UP000436088"/>
    </source>
</evidence>
<dbReference type="Pfam" id="PF00191">
    <property type="entry name" value="Annexin"/>
    <property type="match status" value="1"/>
</dbReference>
<proteinExistence type="inferred from homology"/>
<evidence type="ECO:0000256" key="1">
    <source>
        <dbReference type="ARBA" id="ARBA00007831"/>
    </source>
</evidence>
<evidence type="ECO:0000256" key="2">
    <source>
        <dbReference type="ARBA" id="ARBA00022737"/>
    </source>
</evidence>
<dbReference type="AlphaFoldDB" id="A0A6A2ZSM9"/>
<gene>
    <name evidence="6" type="ORF">F3Y22_tig00110781pilonHSYRG00014</name>
</gene>
<dbReference type="GO" id="GO:0005886">
    <property type="term" value="C:plasma membrane"/>
    <property type="evidence" value="ECO:0007669"/>
    <property type="project" value="TreeGrafter"/>
</dbReference>
<keyword evidence="2" id="KW-0677">Repeat</keyword>
<accession>A0A6A2ZSM9</accession>
<dbReference type="GO" id="GO:0005544">
    <property type="term" value="F:calcium-dependent phospholipid binding"/>
    <property type="evidence" value="ECO:0007669"/>
    <property type="project" value="UniProtKB-KW"/>
</dbReference>
<dbReference type="FunFam" id="1.10.220.10:FF:000002">
    <property type="entry name" value="Annexin"/>
    <property type="match status" value="1"/>
</dbReference>
<dbReference type="PANTHER" id="PTHR10502:SF102">
    <property type="entry name" value="ANNEXIN B11"/>
    <property type="match status" value="1"/>
</dbReference>
<evidence type="ECO:0000256" key="3">
    <source>
        <dbReference type="ARBA" id="ARBA00022837"/>
    </source>
</evidence>
<dbReference type="GO" id="GO:0005509">
    <property type="term" value="F:calcium ion binding"/>
    <property type="evidence" value="ECO:0007669"/>
    <property type="project" value="InterPro"/>
</dbReference>
<dbReference type="SMART" id="SM00335">
    <property type="entry name" value="ANX"/>
    <property type="match status" value="1"/>
</dbReference>
<dbReference type="GO" id="GO:0009409">
    <property type="term" value="P:response to cold"/>
    <property type="evidence" value="ECO:0007669"/>
    <property type="project" value="TreeGrafter"/>
</dbReference>
<dbReference type="GO" id="GO:0009651">
    <property type="term" value="P:response to salt stress"/>
    <property type="evidence" value="ECO:0007669"/>
    <property type="project" value="TreeGrafter"/>
</dbReference>
<keyword evidence="3" id="KW-0106">Calcium</keyword>
<keyword evidence="5" id="KW-0111">Calcium/phospholipid-binding</keyword>
<dbReference type="EMBL" id="VEPZ02001108">
    <property type="protein sequence ID" value="KAE8694556.1"/>
    <property type="molecule type" value="Genomic_DNA"/>
</dbReference>